<evidence type="ECO:0000256" key="4">
    <source>
        <dbReference type="ARBA" id="ARBA00023242"/>
    </source>
</evidence>
<feature type="compositionally biased region" description="Polar residues" evidence="5">
    <location>
        <begin position="1047"/>
        <end position="1063"/>
    </location>
</feature>
<feature type="compositionally biased region" description="Low complexity" evidence="5">
    <location>
        <begin position="88"/>
        <end position="127"/>
    </location>
</feature>
<dbReference type="InterPro" id="IPR036546">
    <property type="entry name" value="MED15_KIX"/>
</dbReference>
<dbReference type="InterPro" id="IPR033789">
    <property type="entry name" value="Gal11_coact"/>
</dbReference>
<evidence type="ECO:0000256" key="2">
    <source>
        <dbReference type="ARBA" id="ARBA00009807"/>
    </source>
</evidence>
<dbReference type="InterPro" id="IPR036529">
    <property type="entry name" value="KIX_dom_sf"/>
</dbReference>
<dbReference type="CDD" id="cd12191">
    <property type="entry name" value="gal11_coact"/>
    <property type="match status" value="1"/>
</dbReference>
<comment type="similarity">
    <text evidence="2">Belongs to the Mediator complex subunit 15 family.</text>
</comment>
<keyword evidence="4" id="KW-0539">Nucleus</keyword>
<sequence>MDINLSAGMDALTTEERARYVAELLQVLMEINEMNGGGVDNAEKMKVHVKNFESALFAKCSTKKEYINSMKEKITAMCNTRDARKKASMAAAAAKQQQQQQQIPSSSSSTNNNNNNSNFVPNSSNANSRTFLNQQAQVRQQAAQQLKQQQLNTNINSGQQGLQQKPRPQLTAQQQLLINQMKVAPIPRELLQKIPNVPPGINTWQQITELAQQKRFTQQEMLIAKEVYKVHQQLLYKSKMQQQQAQQAQQLKQQNMQSQLQNQNQSPQQQQINNMNQQMQPNAIHQQQSQSQQQQPQRNANRPGEIPNVLGQIHQIFTQEEQKSILAEAIEACKHFQKTQYGGNMTDAAKHNFIKKYINQKALKKIQAIKMSQAVANAGNGNGSASGNVAGMTNNATTSNNTNLNNPNNNNTNINTNNFPNQQLQGNSNIQRSISNNTGGNFSHIQTSQNVSMPQMSNNNSNNNNNLKHVQNNQMMNQQVGNPQIGQTPIRNHPNNNQMQNSQKSPANNGQQNNSGLQMFQPTQQDLEMVRKISAAAARIPLRLTDLTNMISQQEKEEIKRKLQMNQQLFAQVGNYAPQVYVFTKSEPFLKEVLQLRIFVKEILEKCSRGIYVVKLDTVDKLVMKYQKYWESMKLQILRRQQLIEQQKRQQQQQQQQQQMSQRNINNSQQGNMPNNSMITNNSNISNNNNGNMTRLSPQGQTPSIPQQQQQWNTNQQVTVPAGATNGNMFSPQNLDNSSKNDSIANTPKLPQTNLNDLTKNRQPLNNNNSNNNSNALAGVPEMSKNSTASHDISPKKENATPHSRNKSTSKKPSPAMTSGFSSNNISTLSSKSATPKNTGISHNSNNRAQSTSQQSFASSPNQNAIQNNTAQLQMQFKKEVETLESLNIKKGEMISRYKHRQDLFRSSPIDIFLGTLADTLGIKDEDIEPPMMKFSKHTIDTVNGTGKKKLTKVQQRVRDRDVVDIHINDDHRLIMKSKAVKEGRLYDIKLKAIAGVFKSVMKVGENDIVQSMVSENTIMNPSLTNPENDKKRKISDIDSETTSSTNQDSINSGDFISPSTGSLMGESKRIKLDSPEDIFSENFNEASGKEDIGEYEKRLGVSKKDKINNFWNWDFWSKLQG</sequence>
<dbReference type="GO" id="GO:0016592">
    <property type="term" value="C:mediator complex"/>
    <property type="evidence" value="ECO:0007669"/>
    <property type="project" value="InterPro"/>
</dbReference>
<feature type="region of interest" description="Disordered" evidence="5">
    <location>
        <begin position="649"/>
        <end position="862"/>
    </location>
</feature>
<evidence type="ECO:0000256" key="3">
    <source>
        <dbReference type="ARBA" id="ARBA00019613"/>
    </source>
</evidence>
<comment type="caution">
    <text evidence="8">The sequence shown here is derived from an EMBL/GenBank/DDBJ whole genome shotgun (WGS) entry which is preliminary data.</text>
</comment>
<evidence type="ECO:0000313" key="8">
    <source>
        <dbReference type="EMBL" id="KAK5778998.1"/>
    </source>
</evidence>
<dbReference type="Gene3D" id="1.10.246.20">
    <property type="entry name" value="Coactivator CBP, KIX domain"/>
    <property type="match status" value="1"/>
</dbReference>
<dbReference type="InterPro" id="IPR008626">
    <property type="entry name" value="Mediator_Med15_fun"/>
</dbReference>
<dbReference type="GO" id="GO:0006357">
    <property type="term" value="P:regulation of transcription by RNA polymerase II"/>
    <property type="evidence" value="ECO:0007669"/>
    <property type="project" value="InterPro"/>
</dbReference>
<feature type="region of interest" description="Disordered" evidence="5">
    <location>
        <begin position="479"/>
        <end position="517"/>
    </location>
</feature>
<feature type="domain" description="Mediator complex subunit 15 KIX" evidence="6">
    <location>
        <begin position="11"/>
        <end position="87"/>
    </location>
</feature>
<comment type="subcellular location">
    <subcellularLocation>
        <location evidence="1">Nucleus</location>
    </subcellularLocation>
</comment>
<feature type="compositionally biased region" description="Low complexity" evidence="5">
    <location>
        <begin position="819"/>
        <end position="833"/>
    </location>
</feature>
<proteinExistence type="inferred from homology"/>
<dbReference type="Pfam" id="PF18535">
    <property type="entry name" value="Gal11_ABD1"/>
    <property type="match status" value="1"/>
</dbReference>
<feature type="compositionally biased region" description="Polar residues" evidence="5">
    <location>
        <begin position="834"/>
        <end position="848"/>
    </location>
</feature>
<dbReference type="GO" id="GO:0003712">
    <property type="term" value="F:transcription coregulator activity"/>
    <property type="evidence" value="ECO:0007669"/>
    <property type="project" value="InterPro"/>
</dbReference>
<feature type="region of interest" description="Disordered" evidence="5">
    <location>
        <begin position="280"/>
        <end position="306"/>
    </location>
</feature>
<feature type="compositionally biased region" description="Polar residues" evidence="5">
    <location>
        <begin position="725"/>
        <end position="765"/>
    </location>
</feature>
<dbReference type="AlphaFoldDB" id="A0AAN7WLQ6"/>
<evidence type="ECO:0000313" key="9">
    <source>
        <dbReference type="Proteomes" id="UP001306508"/>
    </source>
</evidence>
<feature type="compositionally biased region" description="Polar residues" evidence="5">
    <location>
        <begin position="484"/>
        <end position="517"/>
    </location>
</feature>
<reference evidence="9" key="1">
    <citation type="submission" date="2023-07" db="EMBL/GenBank/DDBJ databases">
        <title>A draft genome of Kazachstania heterogenica Y-27499.</title>
        <authorList>
            <person name="Donic C."/>
            <person name="Kralova J.S."/>
            <person name="Fidel L."/>
            <person name="Ben-Dor S."/>
            <person name="Jung S."/>
        </authorList>
    </citation>
    <scope>NUCLEOTIDE SEQUENCE [LARGE SCALE GENOMIC DNA]</scope>
    <source>
        <strain evidence="9">Y27499</strain>
    </source>
</reference>
<gene>
    <name evidence="8" type="ORF">RI543_003618</name>
</gene>
<evidence type="ECO:0000256" key="5">
    <source>
        <dbReference type="SAM" id="MobiDB-lite"/>
    </source>
</evidence>
<feature type="compositionally biased region" description="Basic and acidic residues" evidence="5">
    <location>
        <begin position="1028"/>
        <end position="1037"/>
    </location>
</feature>
<feature type="region of interest" description="Disordered" evidence="5">
    <location>
        <begin position="87"/>
        <end position="127"/>
    </location>
</feature>
<organism evidence="8 9">
    <name type="scientific">Arxiozyma heterogenica</name>
    <dbReference type="NCBI Taxonomy" id="278026"/>
    <lineage>
        <taxon>Eukaryota</taxon>
        <taxon>Fungi</taxon>
        <taxon>Dikarya</taxon>
        <taxon>Ascomycota</taxon>
        <taxon>Saccharomycotina</taxon>
        <taxon>Saccharomycetes</taxon>
        <taxon>Saccharomycetales</taxon>
        <taxon>Saccharomycetaceae</taxon>
        <taxon>Arxiozyma</taxon>
    </lineage>
</organism>
<feature type="domain" description="Gal11 coactivator" evidence="7">
    <location>
        <begin position="167"/>
        <end position="247"/>
    </location>
</feature>
<feature type="region of interest" description="Disordered" evidence="5">
    <location>
        <begin position="1019"/>
        <end position="1063"/>
    </location>
</feature>
<feature type="compositionally biased region" description="Low complexity" evidence="5">
    <location>
        <begin position="280"/>
        <end position="297"/>
    </location>
</feature>
<dbReference type="Gene3D" id="1.10.287.2920">
    <property type="match status" value="1"/>
</dbReference>
<evidence type="ECO:0000259" key="6">
    <source>
        <dbReference type="Pfam" id="PF16987"/>
    </source>
</evidence>
<dbReference type="EMBL" id="JAWIZZ010000048">
    <property type="protein sequence ID" value="KAK5778998.1"/>
    <property type="molecule type" value="Genomic_DNA"/>
</dbReference>
<dbReference type="Pfam" id="PF16987">
    <property type="entry name" value="KIX_2"/>
    <property type="match status" value="1"/>
</dbReference>
<feature type="compositionally biased region" description="Low complexity" evidence="5">
    <location>
        <begin position="649"/>
        <end position="721"/>
    </location>
</feature>
<name>A0AAN7WLQ6_9SACH</name>
<dbReference type="Proteomes" id="UP001306508">
    <property type="component" value="Unassembled WGS sequence"/>
</dbReference>
<feature type="compositionally biased region" description="Low complexity" evidence="5">
    <location>
        <begin position="849"/>
        <end position="860"/>
    </location>
</feature>
<protein>
    <recommendedName>
        <fullName evidence="3">Mediator of RNA polymerase II transcription subunit 15</fullName>
    </recommendedName>
</protein>
<dbReference type="Pfam" id="PF05397">
    <property type="entry name" value="Med15_fungi"/>
    <property type="match status" value="1"/>
</dbReference>
<keyword evidence="9" id="KW-1185">Reference proteome</keyword>
<evidence type="ECO:0000259" key="7">
    <source>
        <dbReference type="Pfam" id="PF18535"/>
    </source>
</evidence>
<evidence type="ECO:0000256" key="1">
    <source>
        <dbReference type="ARBA" id="ARBA00004123"/>
    </source>
</evidence>
<accession>A0AAN7WLQ6</accession>
<feature type="compositionally biased region" description="Low complexity" evidence="5">
    <location>
        <begin position="766"/>
        <end position="775"/>
    </location>
</feature>